<name>A0A8D1FPB6_PIG</name>
<dbReference type="Ensembl" id="ENSSSCT00040089623.1">
    <property type="protein sequence ID" value="ENSSSCP00040039384.1"/>
    <property type="gene ID" value="ENSSSCG00040065684.1"/>
</dbReference>
<dbReference type="PANTHER" id="PTHR25952:SF255">
    <property type="entry name" value="LINE-1 RETROTRANSPOSABLE ELEMENT ORF2 PROTEIN"/>
    <property type="match status" value="1"/>
</dbReference>
<dbReference type="AlphaFoldDB" id="A0A8D1FPB6"/>
<sequence>MKSPSLPMTFFTEVEQTIQKFIWNHKRPRIAKAILRNKNQAGGITLPDFRQYYKATVIKTVWYWYQNRQTDQWNRRENTEINPDTYGQLVFNQGGKNIKWERQSFQQVLLRNLDSCMQINETRTHPHTMHENKLKMAQRFKCKTRHHQTPGREHRQNIL</sequence>
<accession>A0A8D1FPB6</accession>
<dbReference type="InterPro" id="IPR053179">
    <property type="entry name" value="LINE-1_ORF2_RT/EN"/>
</dbReference>
<organism evidence="1 2">
    <name type="scientific">Sus scrofa</name>
    <name type="common">Pig</name>
    <dbReference type="NCBI Taxonomy" id="9823"/>
    <lineage>
        <taxon>Eukaryota</taxon>
        <taxon>Metazoa</taxon>
        <taxon>Chordata</taxon>
        <taxon>Craniata</taxon>
        <taxon>Vertebrata</taxon>
        <taxon>Euteleostomi</taxon>
        <taxon>Mammalia</taxon>
        <taxon>Eutheria</taxon>
        <taxon>Laurasiatheria</taxon>
        <taxon>Artiodactyla</taxon>
        <taxon>Suina</taxon>
        <taxon>Suidae</taxon>
        <taxon>Sus</taxon>
    </lineage>
</organism>
<reference evidence="1" key="1">
    <citation type="submission" date="2025-08" db="UniProtKB">
        <authorList>
            <consortium name="Ensembl"/>
        </authorList>
    </citation>
    <scope>IDENTIFICATION</scope>
</reference>
<dbReference type="PANTHER" id="PTHR25952">
    <property type="entry name" value="ENDO/EXONUCLEASE/PHOSPHATASE DOMAIN-CONTAINING PROTEIN"/>
    <property type="match status" value="1"/>
</dbReference>
<proteinExistence type="predicted"/>
<dbReference type="Proteomes" id="UP000694722">
    <property type="component" value="Unplaced"/>
</dbReference>
<protein>
    <submittedName>
        <fullName evidence="1">Uncharacterized protein</fullName>
    </submittedName>
</protein>
<evidence type="ECO:0000313" key="2">
    <source>
        <dbReference type="Proteomes" id="UP000694722"/>
    </source>
</evidence>
<evidence type="ECO:0000313" key="1">
    <source>
        <dbReference type="Ensembl" id="ENSSSCP00040039384.1"/>
    </source>
</evidence>